<feature type="transmembrane region" description="Helical" evidence="2">
    <location>
        <begin position="12"/>
        <end position="31"/>
    </location>
</feature>
<evidence type="ECO:0000313" key="4">
    <source>
        <dbReference type="Proteomes" id="UP000092445"/>
    </source>
</evidence>
<reference evidence="4" key="1">
    <citation type="submission" date="2014-03" db="EMBL/GenBank/DDBJ databases">
        <authorList>
            <person name="Aksoy S."/>
            <person name="Warren W."/>
            <person name="Wilson R.K."/>
        </authorList>
    </citation>
    <scope>NUCLEOTIDE SEQUENCE [LARGE SCALE GENOMIC DNA]</scope>
    <source>
        <strain evidence="4">IAEA</strain>
    </source>
</reference>
<dbReference type="VEuPathDB" id="VectorBase:GPAI033890"/>
<dbReference type="Proteomes" id="UP000092445">
    <property type="component" value="Unassembled WGS sequence"/>
</dbReference>
<dbReference type="EnsemblMetazoa" id="GPAI033890-RA">
    <property type="protein sequence ID" value="GPAI033890-PA"/>
    <property type="gene ID" value="GPAI033890"/>
</dbReference>
<keyword evidence="2" id="KW-1133">Transmembrane helix</keyword>
<feature type="region of interest" description="Disordered" evidence="1">
    <location>
        <begin position="69"/>
        <end position="119"/>
    </location>
</feature>
<organism evidence="3 4">
    <name type="scientific">Glossina pallidipes</name>
    <name type="common">Tsetse fly</name>
    <dbReference type="NCBI Taxonomy" id="7398"/>
    <lineage>
        <taxon>Eukaryota</taxon>
        <taxon>Metazoa</taxon>
        <taxon>Ecdysozoa</taxon>
        <taxon>Arthropoda</taxon>
        <taxon>Hexapoda</taxon>
        <taxon>Insecta</taxon>
        <taxon>Pterygota</taxon>
        <taxon>Neoptera</taxon>
        <taxon>Endopterygota</taxon>
        <taxon>Diptera</taxon>
        <taxon>Brachycera</taxon>
        <taxon>Muscomorpha</taxon>
        <taxon>Hippoboscoidea</taxon>
        <taxon>Glossinidae</taxon>
        <taxon>Glossina</taxon>
    </lineage>
</organism>
<keyword evidence="2" id="KW-0472">Membrane</keyword>
<protein>
    <submittedName>
        <fullName evidence="3">Uncharacterized protein</fullName>
    </submittedName>
</protein>
<sequence length="119" mass="14039">MNIRIPRLGSRFSPAATSIIWSLIILLFPLIQPQRQISNWDFNFANMRNEIIEERRRLRQLNVDARRNIEPANSLRRRQRSPQQAGPRGSSRGENGRGETRRRQRDDYDGRGRTIIINM</sequence>
<feature type="compositionally biased region" description="Basic and acidic residues" evidence="1">
    <location>
        <begin position="94"/>
        <end position="112"/>
    </location>
</feature>
<evidence type="ECO:0000313" key="3">
    <source>
        <dbReference type="EnsemblMetazoa" id="GPAI033890-PA"/>
    </source>
</evidence>
<evidence type="ECO:0000256" key="2">
    <source>
        <dbReference type="SAM" id="Phobius"/>
    </source>
</evidence>
<accession>A0A1B0A436</accession>
<keyword evidence="4" id="KW-1185">Reference proteome</keyword>
<evidence type="ECO:0000256" key="1">
    <source>
        <dbReference type="SAM" id="MobiDB-lite"/>
    </source>
</evidence>
<reference evidence="3" key="2">
    <citation type="submission" date="2020-05" db="UniProtKB">
        <authorList>
            <consortium name="EnsemblMetazoa"/>
        </authorList>
    </citation>
    <scope>IDENTIFICATION</scope>
    <source>
        <strain evidence="3">IAEA</strain>
    </source>
</reference>
<name>A0A1B0A436_GLOPL</name>
<keyword evidence="2" id="KW-0812">Transmembrane</keyword>
<dbReference type="AlphaFoldDB" id="A0A1B0A436"/>
<proteinExistence type="predicted"/>